<dbReference type="EMBL" id="KZ805978">
    <property type="protein sequence ID" value="PVH91053.1"/>
    <property type="molecule type" value="Genomic_DNA"/>
</dbReference>
<proteinExistence type="predicted"/>
<accession>A0A2V1D0P4</accession>
<feature type="compositionally biased region" description="Basic and acidic residues" evidence="1">
    <location>
        <begin position="183"/>
        <end position="192"/>
    </location>
</feature>
<reference evidence="2 3" key="1">
    <citation type="journal article" date="2018" name="Sci. Rep.">
        <title>Comparative genomics provides insights into the lifestyle and reveals functional heterogeneity of dark septate endophytic fungi.</title>
        <authorList>
            <person name="Knapp D.G."/>
            <person name="Nemeth J.B."/>
            <person name="Barry K."/>
            <person name="Hainaut M."/>
            <person name="Henrissat B."/>
            <person name="Johnson J."/>
            <person name="Kuo A."/>
            <person name="Lim J.H.P."/>
            <person name="Lipzen A."/>
            <person name="Nolan M."/>
            <person name="Ohm R.A."/>
            <person name="Tamas L."/>
            <person name="Grigoriev I.V."/>
            <person name="Spatafora J.W."/>
            <person name="Nagy L.G."/>
            <person name="Kovacs G.M."/>
        </authorList>
    </citation>
    <scope>NUCLEOTIDE SEQUENCE [LARGE SCALE GENOMIC DNA]</scope>
    <source>
        <strain evidence="2 3">DSE2036</strain>
    </source>
</reference>
<gene>
    <name evidence="2" type="ORF">DM02DRAFT_620729</name>
</gene>
<protein>
    <submittedName>
        <fullName evidence="2">Uncharacterized protein</fullName>
    </submittedName>
</protein>
<dbReference type="Proteomes" id="UP000244855">
    <property type="component" value="Unassembled WGS sequence"/>
</dbReference>
<evidence type="ECO:0000313" key="3">
    <source>
        <dbReference type="Proteomes" id="UP000244855"/>
    </source>
</evidence>
<organism evidence="2 3">
    <name type="scientific">Periconia macrospinosa</name>
    <dbReference type="NCBI Taxonomy" id="97972"/>
    <lineage>
        <taxon>Eukaryota</taxon>
        <taxon>Fungi</taxon>
        <taxon>Dikarya</taxon>
        <taxon>Ascomycota</taxon>
        <taxon>Pezizomycotina</taxon>
        <taxon>Dothideomycetes</taxon>
        <taxon>Pleosporomycetidae</taxon>
        <taxon>Pleosporales</taxon>
        <taxon>Massarineae</taxon>
        <taxon>Periconiaceae</taxon>
        <taxon>Periconia</taxon>
    </lineage>
</organism>
<feature type="region of interest" description="Disordered" evidence="1">
    <location>
        <begin position="180"/>
        <end position="203"/>
    </location>
</feature>
<evidence type="ECO:0000256" key="1">
    <source>
        <dbReference type="SAM" id="MobiDB-lite"/>
    </source>
</evidence>
<name>A0A2V1D0P4_9PLEO</name>
<feature type="region of interest" description="Disordered" evidence="1">
    <location>
        <begin position="235"/>
        <end position="268"/>
    </location>
</feature>
<evidence type="ECO:0000313" key="2">
    <source>
        <dbReference type="EMBL" id="PVH91053.1"/>
    </source>
</evidence>
<dbReference type="AlphaFoldDB" id="A0A2V1D0P4"/>
<keyword evidence="3" id="KW-1185">Reference proteome</keyword>
<sequence>MSEEQATQSDASSTLARPMQLAAISREAEHSLPSPISRSPQLPDHLQRRSDVTSDQSYGYTAGEAHVQDLPSLDSFESLLKHQQQLEARQKLENERITRVLRDVAAVEEKIADMESTYGSDLRPCFAHIRRTCLAECIKMVAIIRPSPTEAVQTVRDVGATAREPTIEAVNMAVTEEPTTRVQTKEGQHHIESVGNDSARPSRFFVGRPGRKRASACRADDPIEDGSSAVVVMDEENPVEGNGDVVRMQPDPAVEEHGDGGESNYGDW</sequence>
<feature type="region of interest" description="Disordered" evidence="1">
    <location>
        <begin position="1"/>
        <end position="56"/>
    </location>
</feature>
<feature type="compositionally biased region" description="Polar residues" evidence="1">
    <location>
        <begin position="1"/>
        <end position="15"/>
    </location>
</feature>